<dbReference type="PANTHER" id="PTHR11109">
    <property type="entry name" value="GTP CYCLOHYDROLASE I"/>
    <property type="match status" value="1"/>
</dbReference>
<dbReference type="PANTHER" id="PTHR11109:SF7">
    <property type="entry name" value="GTP CYCLOHYDROLASE 1"/>
    <property type="match status" value="1"/>
</dbReference>
<dbReference type="Gene3D" id="1.10.286.10">
    <property type="match status" value="1"/>
</dbReference>
<keyword evidence="3 5" id="KW-0554">One-carbon metabolism</keyword>
<feature type="binding site" evidence="5">
    <location>
        <position position="61"/>
    </location>
    <ligand>
        <name>Zn(2+)</name>
        <dbReference type="ChEBI" id="CHEBI:29105"/>
    </ligand>
</feature>
<proteinExistence type="inferred from homology"/>
<dbReference type="HAMAP" id="MF_00223">
    <property type="entry name" value="FolE"/>
    <property type="match status" value="1"/>
</dbReference>
<comment type="pathway">
    <text evidence="2 5">Cofactor biosynthesis; 7,8-dihydroneopterin triphosphate biosynthesis; 7,8-dihydroneopterin triphosphate from GTP: step 1/1.</text>
</comment>
<keyword evidence="4 5" id="KW-0378">Hydrolase</keyword>
<keyword evidence="5" id="KW-0547">Nucleotide-binding</keyword>
<name>A0A3S1A111_CHLFR</name>
<dbReference type="RefSeq" id="WP_016879393.1">
    <property type="nucleotide sequence ID" value="NZ_AJLN01000058.1"/>
</dbReference>
<evidence type="ECO:0000256" key="5">
    <source>
        <dbReference type="HAMAP-Rule" id="MF_00223"/>
    </source>
</evidence>
<evidence type="ECO:0000256" key="2">
    <source>
        <dbReference type="ARBA" id="ARBA00005080"/>
    </source>
</evidence>
<comment type="caution">
    <text evidence="7">The sequence shown here is derived from an EMBL/GenBank/DDBJ whole genome shotgun (WGS) entry which is preliminary data.</text>
</comment>
<feature type="binding site" evidence="5">
    <location>
        <position position="132"/>
    </location>
    <ligand>
        <name>Zn(2+)</name>
        <dbReference type="ChEBI" id="CHEBI:29105"/>
    </ligand>
</feature>
<dbReference type="STRING" id="211165.GCA_000317285_01741"/>
<evidence type="ECO:0000256" key="3">
    <source>
        <dbReference type="ARBA" id="ARBA00022563"/>
    </source>
</evidence>
<dbReference type="GO" id="GO:0005525">
    <property type="term" value="F:GTP binding"/>
    <property type="evidence" value="ECO:0007669"/>
    <property type="project" value="UniProtKB-KW"/>
</dbReference>
<keyword evidence="5" id="KW-0479">Metal-binding</keyword>
<dbReference type="GO" id="GO:0008270">
    <property type="term" value="F:zinc ion binding"/>
    <property type="evidence" value="ECO:0007669"/>
    <property type="project" value="UniProtKB-UniRule"/>
</dbReference>
<dbReference type="OrthoDB" id="9801207at2"/>
<dbReference type="EMBL" id="RSCJ01000018">
    <property type="protein sequence ID" value="RUR77038.1"/>
    <property type="molecule type" value="Genomic_DNA"/>
</dbReference>
<dbReference type="GO" id="GO:0046654">
    <property type="term" value="P:tetrahydrofolate biosynthetic process"/>
    <property type="evidence" value="ECO:0007669"/>
    <property type="project" value="UniProtKB-UniRule"/>
</dbReference>
<dbReference type="FunFam" id="3.30.1130.10:FF:000001">
    <property type="entry name" value="GTP cyclohydrolase 1"/>
    <property type="match status" value="1"/>
</dbReference>
<dbReference type="GO" id="GO:0006729">
    <property type="term" value="P:tetrahydrobiopterin biosynthetic process"/>
    <property type="evidence" value="ECO:0007669"/>
    <property type="project" value="TreeGrafter"/>
</dbReference>
<dbReference type="GO" id="GO:0003934">
    <property type="term" value="F:GTP cyclohydrolase I activity"/>
    <property type="evidence" value="ECO:0007669"/>
    <property type="project" value="UniProtKB-UniRule"/>
</dbReference>
<dbReference type="Pfam" id="PF01227">
    <property type="entry name" value="GTP_cyclohydroI"/>
    <property type="match status" value="1"/>
</dbReference>
<dbReference type="Proteomes" id="UP000268857">
    <property type="component" value="Unassembled WGS sequence"/>
</dbReference>
<comment type="similarity">
    <text evidence="5">Belongs to the GTP cyclohydrolase I family.</text>
</comment>
<evidence type="ECO:0000259" key="6">
    <source>
        <dbReference type="Pfam" id="PF01227"/>
    </source>
</evidence>
<dbReference type="PROSITE" id="PS00859">
    <property type="entry name" value="GTP_CYCLOHYDROL_1_1"/>
    <property type="match status" value="1"/>
</dbReference>
<dbReference type="InterPro" id="IPR001474">
    <property type="entry name" value="GTP_CycHdrlase_I"/>
</dbReference>
<dbReference type="UniPathway" id="UPA00848">
    <property type="reaction ID" value="UER00151"/>
</dbReference>
<protein>
    <recommendedName>
        <fullName evidence="5">GTP cyclohydrolase 1</fullName>
        <ecNumber evidence="5">3.5.4.16</ecNumber>
    </recommendedName>
    <alternativeName>
        <fullName evidence="5">GTP cyclohydrolase I</fullName>
        <shortName evidence="5">GTP-CH-I</shortName>
    </alternativeName>
</protein>
<dbReference type="SUPFAM" id="SSF55620">
    <property type="entry name" value="Tetrahydrobiopterin biosynthesis enzymes-like"/>
    <property type="match status" value="1"/>
</dbReference>
<evidence type="ECO:0000256" key="1">
    <source>
        <dbReference type="ARBA" id="ARBA00001052"/>
    </source>
</evidence>
<dbReference type="EC" id="3.5.4.16" evidence="5"/>
<comment type="subunit">
    <text evidence="5">Homopolymer.</text>
</comment>
<dbReference type="NCBIfam" id="NF006826">
    <property type="entry name" value="PRK09347.1-3"/>
    <property type="match status" value="1"/>
</dbReference>
<dbReference type="InterPro" id="IPR020602">
    <property type="entry name" value="GTP_CycHdrlase_I_dom"/>
</dbReference>
<dbReference type="InterPro" id="IPR043133">
    <property type="entry name" value="GTP-CH-I_C/QueF"/>
</dbReference>
<accession>A0A3S1A111</accession>
<dbReference type="GO" id="GO:0005737">
    <property type="term" value="C:cytoplasm"/>
    <property type="evidence" value="ECO:0007669"/>
    <property type="project" value="TreeGrafter"/>
</dbReference>
<dbReference type="NCBIfam" id="TIGR00063">
    <property type="entry name" value="folE"/>
    <property type="match status" value="1"/>
</dbReference>
<organism evidence="7 8">
    <name type="scientific">Chlorogloeopsis fritschii PCC 6912</name>
    <dbReference type="NCBI Taxonomy" id="211165"/>
    <lineage>
        <taxon>Bacteria</taxon>
        <taxon>Bacillati</taxon>
        <taxon>Cyanobacteriota</taxon>
        <taxon>Cyanophyceae</taxon>
        <taxon>Nostocales</taxon>
        <taxon>Chlorogloeopsidaceae</taxon>
        <taxon>Chlorogloeopsis</taxon>
    </lineage>
</organism>
<dbReference type="GO" id="GO:0006730">
    <property type="term" value="P:one-carbon metabolic process"/>
    <property type="evidence" value="ECO:0007669"/>
    <property type="project" value="UniProtKB-UniRule"/>
</dbReference>
<feature type="binding site" evidence="5">
    <location>
        <position position="64"/>
    </location>
    <ligand>
        <name>Zn(2+)</name>
        <dbReference type="ChEBI" id="CHEBI:29105"/>
    </ligand>
</feature>
<evidence type="ECO:0000313" key="8">
    <source>
        <dbReference type="Proteomes" id="UP000268857"/>
    </source>
</evidence>
<feature type="domain" description="GTP cyclohydrolase I" evidence="6">
    <location>
        <begin position="10"/>
        <end position="168"/>
    </location>
</feature>
<sequence length="172" mass="18937">MGLLWGGLPEGMEETPQRVAKHWATITRGLHQDPLEPLKKTFTCDHDEIVLIKDISFNSLCEHHLLPFFGVAHVGYIPSGRVVGLSKIPRSLDILAARPQLQERLTSELTQVIEDAIAPVGVIVVMEATHTCMSTRGVVKANAITTTSCVRGVFKTDFQARQEVLSLINKDA</sequence>
<keyword evidence="5" id="KW-0342">GTP-binding</keyword>
<gene>
    <name evidence="5 7" type="primary">folE</name>
    <name evidence="7" type="ORF">PCC6912_39970</name>
</gene>
<dbReference type="InterPro" id="IPR043134">
    <property type="entry name" value="GTP-CH-I_N"/>
</dbReference>
<dbReference type="PROSITE" id="PS00860">
    <property type="entry name" value="GTP_CYCLOHYDROL_1_2"/>
    <property type="match status" value="1"/>
</dbReference>
<evidence type="ECO:0000313" key="7">
    <source>
        <dbReference type="EMBL" id="RUR77038.1"/>
    </source>
</evidence>
<comment type="catalytic activity">
    <reaction evidence="1 5">
        <text>GTP + H2O = 7,8-dihydroneopterin 3'-triphosphate + formate + H(+)</text>
        <dbReference type="Rhea" id="RHEA:17473"/>
        <dbReference type="ChEBI" id="CHEBI:15377"/>
        <dbReference type="ChEBI" id="CHEBI:15378"/>
        <dbReference type="ChEBI" id="CHEBI:15740"/>
        <dbReference type="ChEBI" id="CHEBI:37565"/>
        <dbReference type="ChEBI" id="CHEBI:58462"/>
        <dbReference type="EC" id="3.5.4.16"/>
    </reaction>
</comment>
<dbReference type="AlphaFoldDB" id="A0A3S1A111"/>
<keyword evidence="8" id="KW-1185">Reference proteome</keyword>
<dbReference type="NCBIfam" id="NF006825">
    <property type="entry name" value="PRK09347.1-2"/>
    <property type="match status" value="1"/>
</dbReference>
<dbReference type="Gene3D" id="3.30.1130.10">
    <property type="match status" value="1"/>
</dbReference>
<reference evidence="7 8" key="1">
    <citation type="journal article" date="2019" name="Genome Biol. Evol.">
        <title>Day and night: Metabolic profiles and evolutionary relationships of six axenic non-marine cyanobacteria.</title>
        <authorList>
            <person name="Will S.E."/>
            <person name="Henke P."/>
            <person name="Boedeker C."/>
            <person name="Huang S."/>
            <person name="Brinkmann H."/>
            <person name="Rohde M."/>
            <person name="Jarek M."/>
            <person name="Friedl T."/>
            <person name="Seufert S."/>
            <person name="Schumacher M."/>
            <person name="Overmann J."/>
            <person name="Neumann-Schaal M."/>
            <person name="Petersen J."/>
        </authorList>
    </citation>
    <scope>NUCLEOTIDE SEQUENCE [LARGE SCALE GENOMIC DNA]</scope>
    <source>
        <strain evidence="7 8">PCC 6912</strain>
    </source>
</reference>
<evidence type="ECO:0000256" key="4">
    <source>
        <dbReference type="ARBA" id="ARBA00022801"/>
    </source>
</evidence>
<dbReference type="InterPro" id="IPR018234">
    <property type="entry name" value="GTP_CycHdrlase_I_CS"/>
</dbReference>
<keyword evidence="5" id="KW-0862">Zinc</keyword>